<sequence length="75" mass="8391">MLLCHSHTKGDMISDQKDPYSMSGYWEICEKSNNAMFASLKSEATNLPNIQRLIFCPLKKISSDPNNKNCSAVGH</sequence>
<gene>
    <name evidence="1" type="ORF">CISIN_1g035046mg</name>
</gene>
<dbReference type="Proteomes" id="UP000027120">
    <property type="component" value="Unassembled WGS sequence"/>
</dbReference>
<accession>A0A067DBB6</accession>
<dbReference type="AlphaFoldDB" id="A0A067DBB6"/>
<protein>
    <submittedName>
        <fullName evidence="1">Uncharacterized protein</fullName>
    </submittedName>
</protein>
<name>A0A067DBB6_CITSI</name>
<organism evidence="1 2">
    <name type="scientific">Citrus sinensis</name>
    <name type="common">Sweet orange</name>
    <name type="synonym">Citrus aurantium var. sinensis</name>
    <dbReference type="NCBI Taxonomy" id="2711"/>
    <lineage>
        <taxon>Eukaryota</taxon>
        <taxon>Viridiplantae</taxon>
        <taxon>Streptophyta</taxon>
        <taxon>Embryophyta</taxon>
        <taxon>Tracheophyta</taxon>
        <taxon>Spermatophyta</taxon>
        <taxon>Magnoliopsida</taxon>
        <taxon>eudicotyledons</taxon>
        <taxon>Gunneridae</taxon>
        <taxon>Pentapetalae</taxon>
        <taxon>rosids</taxon>
        <taxon>malvids</taxon>
        <taxon>Sapindales</taxon>
        <taxon>Rutaceae</taxon>
        <taxon>Aurantioideae</taxon>
        <taxon>Citrus</taxon>
    </lineage>
</organism>
<dbReference type="EMBL" id="KK786037">
    <property type="protein sequence ID" value="KDO40269.1"/>
    <property type="molecule type" value="Genomic_DNA"/>
</dbReference>
<proteinExistence type="predicted"/>
<keyword evidence="2" id="KW-1185">Reference proteome</keyword>
<evidence type="ECO:0000313" key="1">
    <source>
        <dbReference type="EMBL" id="KDO40269.1"/>
    </source>
</evidence>
<evidence type="ECO:0000313" key="2">
    <source>
        <dbReference type="Proteomes" id="UP000027120"/>
    </source>
</evidence>
<reference evidence="1 2" key="1">
    <citation type="submission" date="2014-04" db="EMBL/GenBank/DDBJ databases">
        <authorList>
            <consortium name="International Citrus Genome Consortium"/>
            <person name="Gmitter F."/>
            <person name="Chen C."/>
            <person name="Farmerie W."/>
            <person name="Harkins T."/>
            <person name="Desany B."/>
            <person name="Mohiuddin M."/>
            <person name="Kodira C."/>
            <person name="Borodovsky M."/>
            <person name="Lomsadze A."/>
            <person name="Burns P."/>
            <person name="Jenkins J."/>
            <person name="Prochnik S."/>
            <person name="Shu S."/>
            <person name="Chapman J."/>
            <person name="Pitluck S."/>
            <person name="Schmutz J."/>
            <person name="Rokhsar D."/>
        </authorList>
    </citation>
    <scope>NUCLEOTIDE SEQUENCE</scope>
</reference>